<dbReference type="SUPFAM" id="SSF51004">
    <property type="entry name" value="C-terminal (heme d1) domain of cytochrome cd1-nitrite reductase"/>
    <property type="match status" value="1"/>
</dbReference>
<evidence type="ECO:0000256" key="2">
    <source>
        <dbReference type="ARBA" id="ARBA00022574"/>
    </source>
</evidence>
<dbReference type="InterPro" id="IPR011048">
    <property type="entry name" value="Haem_d1_sf"/>
</dbReference>
<keyword evidence="4" id="KW-0539">Nucleus</keyword>
<dbReference type="InterPro" id="IPR036322">
    <property type="entry name" value="WD40_repeat_dom_sf"/>
</dbReference>
<dbReference type="GO" id="GO:0034388">
    <property type="term" value="C:Pwp2p-containing subcomplex of 90S preribosome"/>
    <property type="evidence" value="ECO:0007669"/>
    <property type="project" value="TreeGrafter"/>
</dbReference>
<evidence type="ECO:0000313" key="10">
    <source>
        <dbReference type="Proteomes" id="UP001151582"/>
    </source>
</evidence>
<evidence type="ECO:0000256" key="5">
    <source>
        <dbReference type="ARBA" id="ARBA00038229"/>
    </source>
</evidence>
<dbReference type="FunFam" id="2.130.10.10:FF:000157">
    <property type="entry name" value="WD repeat domain 3"/>
    <property type="match status" value="1"/>
</dbReference>
<evidence type="ECO:0000256" key="4">
    <source>
        <dbReference type="ARBA" id="ARBA00023242"/>
    </source>
</evidence>
<dbReference type="Gene3D" id="2.130.10.10">
    <property type="entry name" value="YVTN repeat-like/Quinoprotein amine dehydrogenase"/>
    <property type="match status" value="4"/>
</dbReference>
<dbReference type="PROSITE" id="PS50294">
    <property type="entry name" value="WD_REPEATS_REGION"/>
    <property type="match status" value="7"/>
</dbReference>
<dbReference type="PROSITE" id="PS00678">
    <property type="entry name" value="WD_REPEATS_1"/>
    <property type="match status" value="3"/>
</dbReference>
<dbReference type="PRINTS" id="PR00320">
    <property type="entry name" value="GPROTEINBRPT"/>
</dbReference>
<dbReference type="InterPro" id="IPR051570">
    <property type="entry name" value="TBC1_cilium_biogenesis"/>
</dbReference>
<dbReference type="SUPFAM" id="SSF50978">
    <property type="entry name" value="WD40 repeat-like"/>
    <property type="match status" value="1"/>
</dbReference>
<dbReference type="AlphaFoldDB" id="A0A9W8B0T9"/>
<name>A0A9W8B0T9_9FUNG</name>
<feature type="repeat" description="WD" evidence="6">
    <location>
        <begin position="99"/>
        <end position="132"/>
    </location>
</feature>
<dbReference type="Proteomes" id="UP001151582">
    <property type="component" value="Unassembled WGS sequence"/>
</dbReference>
<dbReference type="GO" id="GO:0030515">
    <property type="term" value="F:snoRNA binding"/>
    <property type="evidence" value="ECO:0007669"/>
    <property type="project" value="TreeGrafter"/>
</dbReference>
<feature type="repeat" description="WD" evidence="6">
    <location>
        <begin position="673"/>
        <end position="705"/>
    </location>
</feature>
<keyword evidence="3" id="KW-0677">Repeat</keyword>
<dbReference type="SMART" id="SM00320">
    <property type="entry name" value="WD40"/>
    <property type="match status" value="12"/>
</dbReference>
<dbReference type="InterPro" id="IPR001680">
    <property type="entry name" value="WD40_rpt"/>
</dbReference>
<feature type="repeat" description="WD" evidence="6">
    <location>
        <begin position="589"/>
        <end position="630"/>
    </location>
</feature>
<evidence type="ECO:0000256" key="6">
    <source>
        <dbReference type="PROSITE-ProRule" id="PRU00221"/>
    </source>
</evidence>
<proteinExistence type="inferred from homology"/>
<feature type="repeat" description="WD" evidence="6">
    <location>
        <begin position="631"/>
        <end position="663"/>
    </location>
</feature>
<comment type="caution">
    <text evidence="9">The sequence shown here is derived from an EMBL/GenBank/DDBJ whole genome shotgun (WGS) entry which is preliminary data.</text>
</comment>
<protein>
    <submittedName>
        <fullName evidence="9">Beta transducin</fullName>
    </submittedName>
</protein>
<evidence type="ECO:0000256" key="7">
    <source>
        <dbReference type="SAM" id="MobiDB-lite"/>
    </source>
</evidence>
<feature type="repeat" description="WD" evidence="6">
    <location>
        <begin position="490"/>
        <end position="531"/>
    </location>
</feature>
<gene>
    <name evidence="9" type="primary">DIP2</name>
    <name evidence="9" type="ORF">H4R34_003372</name>
</gene>
<evidence type="ECO:0000256" key="1">
    <source>
        <dbReference type="ARBA" id="ARBA00004604"/>
    </source>
</evidence>
<comment type="subcellular location">
    <subcellularLocation>
        <location evidence="1">Nucleus</location>
        <location evidence="1">Nucleolus</location>
    </subcellularLocation>
</comment>
<feature type="repeat" description="WD" evidence="6">
    <location>
        <begin position="141"/>
        <end position="186"/>
    </location>
</feature>
<comment type="similarity">
    <text evidence="5">Belongs to the WD repeat WDR3/UTP12 family.</text>
</comment>
<dbReference type="PANTHER" id="PTHR19853:SF0">
    <property type="entry name" value="WD REPEAT-CONTAINING PROTEIN 3"/>
    <property type="match status" value="1"/>
</dbReference>
<feature type="region of interest" description="Disordered" evidence="7">
    <location>
        <begin position="340"/>
        <end position="363"/>
    </location>
</feature>
<dbReference type="InterPro" id="IPR015943">
    <property type="entry name" value="WD40/YVTN_repeat-like_dom_sf"/>
</dbReference>
<dbReference type="Pfam" id="PF25172">
    <property type="entry name" value="Beta-prop_WDR3_2nd"/>
    <property type="match status" value="1"/>
</dbReference>
<dbReference type="GO" id="GO:0030490">
    <property type="term" value="P:maturation of SSU-rRNA"/>
    <property type="evidence" value="ECO:0007669"/>
    <property type="project" value="TreeGrafter"/>
</dbReference>
<dbReference type="PANTHER" id="PTHR19853">
    <property type="entry name" value="WD REPEAT CONTAINING PROTEIN 3 WDR3"/>
    <property type="match status" value="1"/>
</dbReference>
<dbReference type="EMBL" id="JANBQB010000306">
    <property type="protein sequence ID" value="KAJ1977984.1"/>
    <property type="molecule type" value="Genomic_DNA"/>
</dbReference>
<organism evidence="9 10">
    <name type="scientific">Dimargaris verticillata</name>
    <dbReference type="NCBI Taxonomy" id="2761393"/>
    <lineage>
        <taxon>Eukaryota</taxon>
        <taxon>Fungi</taxon>
        <taxon>Fungi incertae sedis</taxon>
        <taxon>Zoopagomycota</taxon>
        <taxon>Kickxellomycotina</taxon>
        <taxon>Dimargaritomycetes</taxon>
        <taxon>Dimargaritales</taxon>
        <taxon>Dimargaritaceae</taxon>
        <taxon>Dimargaris</taxon>
    </lineage>
</organism>
<dbReference type="FunFam" id="2.130.10.10:FF:000178">
    <property type="entry name" value="WD repeat domain 3"/>
    <property type="match status" value="1"/>
</dbReference>
<accession>A0A9W8B0T9</accession>
<feature type="domain" description="Small-subunit processome Utp12" evidence="8">
    <location>
        <begin position="837"/>
        <end position="937"/>
    </location>
</feature>
<dbReference type="InterPro" id="IPR020472">
    <property type="entry name" value="WD40_PAC1"/>
</dbReference>
<keyword evidence="10" id="KW-1185">Reference proteome</keyword>
<keyword evidence="2 6" id="KW-0853">WD repeat</keyword>
<evidence type="ECO:0000259" key="8">
    <source>
        <dbReference type="Pfam" id="PF04003"/>
    </source>
</evidence>
<evidence type="ECO:0000256" key="3">
    <source>
        <dbReference type="ARBA" id="ARBA00022737"/>
    </source>
</evidence>
<dbReference type="InterPro" id="IPR007148">
    <property type="entry name" value="SSU_processome_Utp12"/>
</dbReference>
<dbReference type="CDD" id="cd00200">
    <property type="entry name" value="WD40"/>
    <property type="match status" value="2"/>
</dbReference>
<dbReference type="OrthoDB" id="407922at2759"/>
<feature type="repeat" description="WD" evidence="6">
    <location>
        <begin position="187"/>
        <end position="228"/>
    </location>
</feature>
<dbReference type="Pfam" id="PF25173">
    <property type="entry name" value="Beta-prop_WDR3_1st"/>
    <property type="match status" value="1"/>
</dbReference>
<dbReference type="GO" id="GO:0032040">
    <property type="term" value="C:small-subunit processome"/>
    <property type="evidence" value="ECO:0007669"/>
    <property type="project" value="TreeGrafter"/>
</dbReference>
<sequence length="970" mass="107976">MGKTYLRYELRDSYGVVASHLSNGVFNASGRLAVVPALERVKVWDLKRGTQVATWEESDNKHEVTCIARSPSGTHFAVGYHNGSIRVYDATTHTMAVTFNGHRSAVSALAFDRSSTLLVSGARDTDVILWNVLAESGVCRLRGHKDQITALSFLYAHQTDATHIVSASKDTLVKLWDLDTQHCVETLVRHRSEVWALAVHPSQPLLVTGSADSGIRVWQINEANLQATASTAPTKGTETDERTIIQLCGNVGRKSKERVAMLSFDPTGSYLGCLTTDKTLEVFCIGDLDALWKLWQASPTGAEPAPTAKEAKAAALRQAVSHYQIIRSKVKIRSFDFKPTTGSSNHATRFQRPLSEKDRATTKGSLPDTQLLLTLHSNAVEVYQVVGTANSPEGDAKHLAPFSMYAVDLPGHRNEIRAVAISSNDELLATASHGQLKVWNLMTGTCIRTIPCGYALCCDFLPGDKHVVVGTKSGHLELFDLASATLLESIEAHTAEIWSVAIRPDRSGLATGSADKQVKFWEFELTDNAQDQGTRKEQQLTLVHTRTLEMGDSVLCVRFSPTMKHVAVALLDATIKVFFADTLNFYLSMYGHRLPVMSMDISSDGALLVTGSADKNVKIWGLDFGDCHKSLFAHQNSVMCVRFTPETHYFFTAGKDRLVKYWDGDKFHQIMKFEAHQGEVWSLAISKHGHFVVSVGQDRSIRCWERTDEPLFLEEEQEKEMDETLEASMIQEMDKANIRVDPEAPAEARIQNDETGRATRQTMETLKAGERIVEALDIAEQDRLSLETYEKCSPTFTHLTPGNVRGTIQMKGKGPMALPTPERHPILKALGHLSGNRYLLNVIEKIKASEIEDALLALPLNQVEALFRYIDQWIVNGWSVLLVCRILFFLLRVHHQQLVASRPMQAPLVAVRRHLRQHLVRQKDTLGYNLAALKHLQDLYNAEAISRFYVDGDEDANADDSLKKRKFVTA</sequence>
<evidence type="ECO:0000313" key="9">
    <source>
        <dbReference type="EMBL" id="KAJ1977984.1"/>
    </source>
</evidence>
<dbReference type="Pfam" id="PF04003">
    <property type="entry name" value="Utp12"/>
    <property type="match status" value="1"/>
</dbReference>
<reference evidence="9" key="1">
    <citation type="submission" date="2022-07" db="EMBL/GenBank/DDBJ databases">
        <title>Phylogenomic reconstructions and comparative analyses of Kickxellomycotina fungi.</title>
        <authorList>
            <person name="Reynolds N.K."/>
            <person name="Stajich J.E."/>
            <person name="Barry K."/>
            <person name="Grigoriev I.V."/>
            <person name="Crous P."/>
            <person name="Smith M.E."/>
        </authorList>
    </citation>
    <scope>NUCLEOTIDE SEQUENCE</scope>
    <source>
        <strain evidence="9">RSA 567</strain>
    </source>
</reference>
<feature type="repeat" description="WD" evidence="6">
    <location>
        <begin position="409"/>
        <end position="449"/>
    </location>
</feature>
<dbReference type="PROSITE" id="PS50082">
    <property type="entry name" value="WD_REPEATS_2"/>
    <property type="match status" value="8"/>
</dbReference>
<dbReference type="InterPro" id="IPR019775">
    <property type="entry name" value="WD40_repeat_CS"/>
</dbReference>